<evidence type="ECO:0000313" key="8">
    <source>
        <dbReference type="EMBL" id="PWZ02388.1"/>
    </source>
</evidence>
<dbReference type="Gene3D" id="3.30.40.10">
    <property type="entry name" value="Zinc/RING finger domain, C3HC4 (zinc finger)"/>
    <property type="match status" value="1"/>
</dbReference>
<feature type="compositionally biased region" description="Low complexity" evidence="6">
    <location>
        <begin position="1182"/>
        <end position="1195"/>
    </location>
</feature>
<feature type="region of interest" description="Disordered" evidence="6">
    <location>
        <begin position="92"/>
        <end position="193"/>
    </location>
</feature>
<feature type="compositionally biased region" description="Low complexity" evidence="6">
    <location>
        <begin position="174"/>
        <end position="193"/>
    </location>
</feature>
<feature type="compositionally biased region" description="Low complexity" evidence="6">
    <location>
        <begin position="692"/>
        <end position="701"/>
    </location>
</feature>
<accession>A0A317XWW8</accession>
<dbReference type="GO" id="GO:0008270">
    <property type="term" value="F:zinc ion binding"/>
    <property type="evidence" value="ECO:0007669"/>
    <property type="project" value="UniProtKB-KW"/>
</dbReference>
<name>A0A317XWW8_9BASI</name>
<evidence type="ECO:0000256" key="2">
    <source>
        <dbReference type="ARBA" id="ARBA00022723"/>
    </source>
</evidence>
<dbReference type="OrthoDB" id="436852at2759"/>
<keyword evidence="5" id="KW-0539">Nucleus</keyword>
<feature type="compositionally biased region" description="Polar residues" evidence="6">
    <location>
        <begin position="441"/>
        <end position="455"/>
    </location>
</feature>
<dbReference type="GO" id="GO:0048188">
    <property type="term" value="C:Set1C/COMPASS complex"/>
    <property type="evidence" value="ECO:0007669"/>
    <property type="project" value="InterPro"/>
</dbReference>
<feature type="domain" description="CW-type" evidence="7">
    <location>
        <begin position="724"/>
        <end position="795"/>
    </location>
</feature>
<feature type="region of interest" description="Disordered" evidence="6">
    <location>
        <begin position="241"/>
        <end position="265"/>
    </location>
</feature>
<dbReference type="SMART" id="SM00249">
    <property type="entry name" value="PHD"/>
    <property type="match status" value="1"/>
</dbReference>
<evidence type="ECO:0000256" key="1">
    <source>
        <dbReference type="ARBA" id="ARBA00004123"/>
    </source>
</evidence>
<dbReference type="PANTHER" id="PTHR46174">
    <property type="entry name" value="CXXC-TYPE ZINC FINGER PROTEIN 1"/>
    <property type="match status" value="1"/>
</dbReference>
<evidence type="ECO:0000256" key="4">
    <source>
        <dbReference type="ARBA" id="ARBA00022833"/>
    </source>
</evidence>
<evidence type="ECO:0000256" key="6">
    <source>
        <dbReference type="SAM" id="MobiDB-lite"/>
    </source>
</evidence>
<dbReference type="InterPro" id="IPR019786">
    <property type="entry name" value="Zinc_finger_PHD-type_CS"/>
</dbReference>
<feature type="region of interest" description="Disordered" evidence="6">
    <location>
        <begin position="589"/>
        <end position="616"/>
    </location>
</feature>
<protein>
    <recommendedName>
        <fullName evidence="7">CW-type domain-containing protein</fullName>
    </recommendedName>
</protein>
<feature type="compositionally biased region" description="Basic residues" evidence="6">
    <location>
        <begin position="136"/>
        <end position="147"/>
    </location>
</feature>
<dbReference type="InterPro" id="IPR011124">
    <property type="entry name" value="Znf_CW"/>
</dbReference>
<dbReference type="InParanoid" id="A0A317XWW8"/>
<feature type="compositionally biased region" description="Low complexity" evidence="6">
    <location>
        <begin position="602"/>
        <end position="613"/>
    </location>
</feature>
<dbReference type="STRING" id="1882483.A0A317XWW8"/>
<feature type="compositionally biased region" description="Low complexity" evidence="6">
    <location>
        <begin position="1124"/>
        <end position="1142"/>
    </location>
</feature>
<dbReference type="Pfam" id="PF00628">
    <property type="entry name" value="PHD"/>
    <property type="match status" value="1"/>
</dbReference>
<dbReference type="GO" id="GO:0045893">
    <property type="term" value="P:positive regulation of DNA-templated transcription"/>
    <property type="evidence" value="ECO:0007669"/>
    <property type="project" value="TreeGrafter"/>
</dbReference>
<dbReference type="PANTHER" id="PTHR46174:SF1">
    <property type="entry name" value="CXXC-TYPE ZINC FINGER PROTEIN 1"/>
    <property type="match status" value="1"/>
</dbReference>
<feature type="region of interest" description="Disordered" evidence="6">
    <location>
        <begin position="825"/>
        <end position="895"/>
    </location>
</feature>
<dbReference type="InterPro" id="IPR001965">
    <property type="entry name" value="Znf_PHD"/>
</dbReference>
<feature type="region of interest" description="Disordered" evidence="6">
    <location>
        <begin position="639"/>
        <end position="701"/>
    </location>
</feature>
<feature type="compositionally biased region" description="Low complexity" evidence="6">
    <location>
        <begin position="639"/>
        <end position="656"/>
    </location>
</feature>
<sequence>MNISIVVVAVVKPSDPYTRLTCKLCDPKQAFCVLARYRINSSSGTITYRTTRPTPMTSALSPSLINLQGSFQGAGHLKASASKQHLRAKNINKMGGLSVSPSKSATAASSRSGFASTSTSAASSPSKKQRSSSPTKPHRSRSSRSLKRTTSTASIMDTIINSRAASDHDSHPGPLSQQQQPPQHQHQHLSHLSSLPASRSNIFEYSRGSTSKVTLADLGSENEENVLLTPRRGRRVGNVNMGWSSPLPSSSSASNLNVSSHVHHTLPRSRSTAAIFSSAAGSGSDSTTSSPSKRKASTAFTSELQQSQRSLVDTAGWASAAMISSVQLPQPDVSRSSPGFSPRIVASSPIVDAPLVTLGSGDVRDPMSAFIATLTPDLSQDPRLVPVEVEGLGRVAVHRDFVQQISDHGPVSGLGRQRRLSSCSDRGFGLLRGSDSEDSYAHSSTGSSTDPTSVGTPCPSGVSPSFSLSSQFPASEPASPIKKLDAAATTSQQQREQEQLAVATQEALAALMSSSSSSSGTPTAKNGSAVSQADLGNVWRPRLGGSQSTGCLVSAKLPTLDWPDSPAGPWSGAGKHVDELKQKRKENVQRWLESDSNDEAESSVAAMSSSTSAQYHHHPMVAKALLDRARRHQMMRAQAKALVAGSTAESSSAAGSPTKRRRKARLTPTAAAVAALQTPTKRRGRKSKAPDSVASSTARRSVATSASLARSDASAIFGCKCGIDDEAIVMVQCDSCRRWLHLPCVGINSVQELDDEWYCDDCCDAALTEHLSPASSLPTTIASYADLSTPEGIQALLSGQEPVFTLPSGTPIHRHGVAMSSSIALAPSPPMLSAGDRDRGTRSTVKRQGQGRSRAERVGWRMNEPGSPLARKSTTASSGVRPAVPETPSRMSEVTADFTDASSTPSLLAGFSRADWEPVRSGGHRNGAGGDRLTTPSPRLISMSTPSRHASGRKPSHSGPLMLGLGDDETTSVLHAHAGHADVFSTPSRLASGGSWATYTAGRSGAYAAPAGSQTPSRSGAGRHQRIDSFSGGLLTPSRDLLAGTFGGAEPSTSMPSLVYSSGYVDGLDEALSVDSQYSSNRAWQLQSPTSSTRAARARQPSGFGTPWSSSLLRTPELQPRQLSMSSMRGGKMDSSSDDMPPSSSPFPRTPTFDLGSPRFLSHSRQHSSSGGGGAHDRHASHLGLGLPSTSSSSARLHRAMGTDGGHLSKGSLHLADRSASNKHRQVSTDMPLGLGIGLDLDDVLDWH</sequence>
<keyword evidence="9" id="KW-1185">Reference proteome</keyword>
<dbReference type="InterPro" id="IPR011011">
    <property type="entry name" value="Znf_FYVE_PHD"/>
</dbReference>
<evidence type="ECO:0000313" key="9">
    <source>
        <dbReference type="Proteomes" id="UP000246740"/>
    </source>
</evidence>
<feature type="region of interest" description="Disordered" evidence="6">
    <location>
        <begin position="1007"/>
        <end position="1034"/>
    </location>
</feature>
<dbReference type="InterPro" id="IPR013083">
    <property type="entry name" value="Znf_RING/FYVE/PHD"/>
</dbReference>
<feature type="region of interest" description="Disordered" evidence="6">
    <location>
        <begin position="913"/>
        <end position="939"/>
    </location>
</feature>
<feature type="compositionally biased region" description="Low complexity" evidence="6">
    <location>
        <begin position="666"/>
        <end position="679"/>
    </location>
</feature>
<feature type="compositionally biased region" description="Low complexity" evidence="6">
    <location>
        <begin position="104"/>
        <end position="135"/>
    </location>
</feature>
<feature type="compositionally biased region" description="Low complexity" evidence="6">
    <location>
        <begin position="277"/>
        <end position="291"/>
    </location>
</feature>
<dbReference type="Proteomes" id="UP000246740">
    <property type="component" value="Unassembled WGS sequence"/>
</dbReference>
<feature type="region of interest" description="Disordered" evidence="6">
    <location>
        <begin position="1083"/>
        <end position="1212"/>
    </location>
</feature>
<dbReference type="SUPFAM" id="SSF57903">
    <property type="entry name" value="FYVE/PHD zinc finger"/>
    <property type="match status" value="1"/>
</dbReference>
<dbReference type="PROSITE" id="PS01359">
    <property type="entry name" value="ZF_PHD_1"/>
    <property type="match status" value="1"/>
</dbReference>
<dbReference type="PROSITE" id="PS51050">
    <property type="entry name" value="ZF_CW"/>
    <property type="match status" value="1"/>
</dbReference>
<dbReference type="InterPro" id="IPR037869">
    <property type="entry name" value="Spp1/CFP1"/>
</dbReference>
<feature type="compositionally biased region" description="Low complexity" evidence="6">
    <location>
        <begin position="241"/>
        <end position="260"/>
    </location>
</feature>
<dbReference type="EMBL" id="KZ819189">
    <property type="protein sequence ID" value="PWZ02388.1"/>
    <property type="molecule type" value="Genomic_DNA"/>
</dbReference>
<feature type="compositionally biased region" description="Low complexity" evidence="6">
    <location>
        <begin position="459"/>
        <end position="475"/>
    </location>
</feature>
<comment type="subcellular location">
    <subcellularLocation>
        <location evidence="1">Nucleus</location>
    </subcellularLocation>
</comment>
<organism evidence="8 9">
    <name type="scientific">Testicularia cyperi</name>
    <dbReference type="NCBI Taxonomy" id="1882483"/>
    <lineage>
        <taxon>Eukaryota</taxon>
        <taxon>Fungi</taxon>
        <taxon>Dikarya</taxon>
        <taxon>Basidiomycota</taxon>
        <taxon>Ustilaginomycotina</taxon>
        <taxon>Ustilaginomycetes</taxon>
        <taxon>Ustilaginales</taxon>
        <taxon>Anthracoideaceae</taxon>
        <taxon>Testicularia</taxon>
    </lineage>
</organism>
<feature type="compositionally biased region" description="Polar residues" evidence="6">
    <location>
        <begin position="1083"/>
        <end position="1094"/>
    </location>
</feature>
<reference evidence="8 9" key="1">
    <citation type="journal article" date="2018" name="Mol. Biol. Evol.">
        <title>Broad Genomic Sampling Reveals a Smut Pathogenic Ancestry of the Fungal Clade Ustilaginomycotina.</title>
        <authorList>
            <person name="Kijpornyongpan T."/>
            <person name="Mondo S.J."/>
            <person name="Barry K."/>
            <person name="Sandor L."/>
            <person name="Lee J."/>
            <person name="Lipzen A."/>
            <person name="Pangilinan J."/>
            <person name="LaButti K."/>
            <person name="Hainaut M."/>
            <person name="Henrissat B."/>
            <person name="Grigoriev I.V."/>
            <person name="Spatafora J.W."/>
            <person name="Aime M.C."/>
        </authorList>
    </citation>
    <scope>NUCLEOTIDE SEQUENCE [LARGE SCALE GENOMIC DNA]</scope>
    <source>
        <strain evidence="8 9">MCA 3645</strain>
    </source>
</reference>
<feature type="compositionally biased region" description="Polar residues" evidence="6">
    <location>
        <begin position="842"/>
        <end position="851"/>
    </location>
</feature>
<feature type="region of interest" description="Disordered" evidence="6">
    <location>
        <begin position="277"/>
        <end position="305"/>
    </location>
</feature>
<evidence type="ECO:0000256" key="5">
    <source>
        <dbReference type="ARBA" id="ARBA00023242"/>
    </source>
</evidence>
<proteinExistence type="predicted"/>
<keyword evidence="2" id="KW-0479">Metal-binding</keyword>
<evidence type="ECO:0000259" key="7">
    <source>
        <dbReference type="PROSITE" id="PS51050"/>
    </source>
</evidence>
<keyword evidence="4" id="KW-0862">Zinc</keyword>
<keyword evidence="3" id="KW-0863">Zinc-finger</keyword>
<dbReference type="AlphaFoldDB" id="A0A317XWW8"/>
<feature type="region of interest" description="Disordered" evidence="6">
    <location>
        <begin position="431"/>
        <end position="501"/>
    </location>
</feature>
<gene>
    <name evidence="8" type="ORF">BCV70DRAFT_230497</name>
</gene>
<evidence type="ECO:0000256" key="3">
    <source>
        <dbReference type="ARBA" id="ARBA00022771"/>
    </source>
</evidence>
<dbReference type="InterPro" id="IPR019787">
    <property type="entry name" value="Znf_PHD-finger"/>
</dbReference>